<dbReference type="EMBL" id="CP046391">
    <property type="protein sequence ID" value="QJC27615.1"/>
    <property type="molecule type" value="Genomic_DNA"/>
</dbReference>
<organism evidence="2 3">
    <name type="scientific">Anaplasma platys</name>
    <dbReference type="NCBI Taxonomy" id="949"/>
    <lineage>
        <taxon>Bacteria</taxon>
        <taxon>Pseudomonadati</taxon>
        <taxon>Pseudomonadota</taxon>
        <taxon>Alphaproteobacteria</taxon>
        <taxon>Rickettsiales</taxon>
        <taxon>Anaplasmataceae</taxon>
        <taxon>Anaplasma</taxon>
    </lineage>
</organism>
<gene>
    <name evidence="2" type="ORF">ANPL_02765</name>
</gene>
<name>A0A858PYE7_9RICK</name>
<keyword evidence="1" id="KW-0472">Membrane</keyword>
<keyword evidence="3" id="KW-1185">Reference proteome</keyword>
<keyword evidence="1" id="KW-1133">Transmembrane helix</keyword>
<dbReference type="Proteomes" id="UP000500930">
    <property type="component" value="Chromosome"/>
</dbReference>
<sequence>MSKNAHKLGDNVHGLCNEKGAYSATTDRMGSDEAGNADTVVASAATGPTLGRFSDESLSNCGDLLAFSENATRFQNKRSKMRLDAQTMYALVADSLCEVLLPDNHMPSTLEARNLKLTVRNSYDLERVGRGFRIEGKLYEISEICDNHHAQRPTSLLLYINSMTKILVSHLVFQISSSLIRRYRPDVPETVTELRNNASLRVVYTAMANAVERKEKYPDDDHNSVVLLFVLRNGALHKALLQHDYDTFLKEMHVASIKDSMTTHNILASAILIVLPTIREMYNTLLTCMLSLASGDIEKHPQQKQYLLNKAKTCINYLLPFSITLYKAIEQLPHHRDSRTKIEATIEDVTYLLEVTKGDAKTLASLIEIPKIPYSSPVIYNNGNGLEKIAATLLVLYPGIEVSGDQILLHDGKPYLINLGTNKIEKDHPCFARTIEGKYSSQEEIIVEDIRRLFASIQELVPHMDWNIFIKELRIICTNLRSETFANHAQQRLLEKLRTNLLPSTLFDKKLPLVAYESILPRVHDILAFLDNERLLEATQRYTKLVYGLRTQVFSAEDFLEISGYKRPTEDRVTDTSIIASRKLFAAIDKSHRYFETSISVPTPQSSYTPTPITLLEEGSHAYKISKLCPKKRKQLIKTLSRRSPHYVLLRELYYIVMPVVALCAAGIAYLFLTPLMPAKTVVVAVIFSISLFAVAFIHKKVAHKTCYLMSISQEIRETETQYKYFPDTDNNRRLASNDNVEAGFIEQQPYANTIRTIQQEPEISQESAASQVSNAEIDVDTVVPLPARNTAAVPT</sequence>
<keyword evidence="1" id="KW-0812">Transmembrane</keyword>
<evidence type="ECO:0000313" key="3">
    <source>
        <dbReference type="Proteomes" id="UP000500930"/>
    </source>
</evidence>
<accession>A0A858PYE7</accession>
<dbReference type="RefSeq" id="WP_169193252.1">
    <property type="nucleotide sequence ID" value="NZ_CP046391.1"/>
</dbReference>
<feature type="transmembrane region" description="Helical" evidence="1">
    <location>
        <begin position="653"/>
        <end position="673"/>
    </location>
</feature>
<dbReference type="AlphaFoldDB" id="A0A858PYE7"/>
<feature type="transmembrane region" description="Helical" evidence="1">
    <location>
        <begin position="679"/>
        <end position="698"/>
    </location>
</feature>
<proteinExistence type="predicted"/>
<dbReference type="KEGG" id="aplt:ANPL_02765"/>
<protein>
    <submittedName>
        <fullName evidence="2">Uncharacterized protein</fullName>
    </submittedName>
</protein>
<reference evidence="2 3" key="1">
    <citation type="journal article" date="2020" name="Pathogens">
        <title>First Whole Genome Sequence of Anaplasma platys, an Obligate Intracellular Rickettsial Pathogen of Dogs.</title>
        <authorList>
            <person name="Llanes A."/>
            <person name="Rajeev S."/>
        </authorList>
    </citation>
    <scope>NUCLEOTIDE SEQUENCE [LARGE SCALE GENOMIC DNA]</scope>
    <source>
        <strain evidence="2 3">S3</strain>
    </source>
</reference>
<evidence type="ECO:0000313" key="2">
    <source>
        <dbReference type="EMBL" id="QJC27615.1"/>
    </source>
</evidence>
<evidence type="ECO:0000256" key="1">
    <source>
        <dbReference type="SAM" id="Phobius"/>
    </source>
</evidence>